<dbReference type="InterPro" id="IPR052064">
    <property type="entry name" value="Mito_IMP1_subunit"/>
</dbReference>
<evidence type="ECO:0000256" key="1">
    <source>
        <dbReference type="ARBA" id="ARBA00004273"/>
    </source>
</evidence>
<comment type="subcellular location">
    <subcellularLocation>
        <location evidence="1">Mitochondrion inner membrane</location>
    </subcellularLocation>
</comment>
<comment type="caution">
    <text evidence="9">The sequence shown here is derived from an EMBL/GenBank/DDBJ whole genome shotgun (WGS) entry which is preliminary data.</text>
</comment>
<dbReference type="EMBL" id="JABBWG010000002">
    <property type="protein sequence ID" value="KAG1826159.1"/>
    <property type="molecule type" value="Genomic_DNA"/>
</dbReference>
<dbReference type="PANTHER" id="PTHR12383">
    <property type="entry name" value="PROTEASE FAMILY S26 MITOCHONDRIAL INNER MEMBRANE PROTEASE-RELATED"/>
    <property type="match status" value="1"/>
</dbReference>
<keyword evidence="3" id="KW-0378">Hydrolase</keyword>
<dbReference type="PROSITE" id="PS00760">
    <property type="entry name" value="SPASE_I_2"/>
    <property type="match status" value="1"/>
</dbReference>
<evidence type="ECO:0000256" key="2">
    <source>
        <dbReference type="ARBA" id="ARBA00022792"/>
    </source>
</evidence>
<name>A0A9P7ENY0_9AGAM</name>
<evidence type="ECO:0000256" key="4">
    <source>
        <dbReference type="ARBA" id="ARBA00023128"/>
    </source>
</evidence>
<evidence type="ECO:0000256" key="3">
    <source>
        <dbReference type="ARBA" id="ARBA00022801"/>
    </source>
</evidence>
<dbReference type="InterPro" id="IPR019757">
    <property type="entry name" value="Pept_S26A_signal_pept_1_Lys-AS"/>
</dbReference>
<feature type="domain" description="Peptidase S26" evidence="8">
    <location>
        <begin position="59"/>
        <end position="123"/>
    </location>
</feature>
<evidence type="ECO:0000256" key="6">
    <source>
        <dbReference type="ARBA" id="ARBA00038445"/>
    </source>
</evidence>
<gene>
    <name evidence="9" type="ORF">BJ212DRAFT_1475493</name>
</gene>
<accession>A0A9P7ENY0</accession>
<keyword evidence="2" id="KW-0999">Mitochondrion inner membrane</keyword>
<feature type="active site" evidence="7">
    <location>
        <position position="110"/>
    </location>
</feature>
<proteinExistence type="inferred from homology"/>
<dbReference type="AlphaFoldDB" id="A0A9P7ENY0"/>
<keyword evidence="5" id="KW-0472">Membrane</keyword>
<sequence>MIPPSWLHLAEPAIKRVGLTCLHVRIQQLVLRTFIDVVQLINFGFAFHLFKENVGGLCFMAGPSMLPTLDNSGELVLESILPHRLFPNHLGRGELITLTSPVDPSRIICKRVIGLPGDIVCVDPTGLKAHSTEHVVIPKGHIWIAGDNAAWSKDSRDYGPVSMALVRGRIAARIYPFNRFTVFSKNATHIEH</sequence>
<dbReference type="RefSeq" id="XP_041199412.1">
    <property type="nucleotide sequence ID" value="XM_041339241.1"/>
</dbReference>
<dbReference type="Pfam" id="PF10502">
    <property type="entry name" value="Peptidase_S26"/>
    <property type="match status" value="2"/>
</dbReference>
<dbReference type="Gene3D" id="2.10.109.10">
    <property type="entry name" value="Umud Fragment, subunit A"/>
    <property type="match status" value="1"/>
</dbReference>
<dbReference type="OrthoDB" id="308440at2759"/>
<dbReference type="InterPro" id="IPR036286">
    <property type="entry name" value="LexA/Signal_pep-like_sf"/>
</dbReference>
<feature type="active site" evidence="7">
    <location>
        <position position="64"/>
    </location>
</feature>
<dbReference type="InterPro" id="IPR000223">
    <property type="entry name" value="Pept_S26A_signal_pept_1"/>
</dbReference>
<dbReference type="PANTHER" id="PTHR12383:SF16">
    <property type="entry name" value="MITOCHONDRIAL INNER MEMBRANE PROTEASE SUBUNIT 1"/>
    <property type="match status" value="1"/>
</dbReference>
<organism evidence="9 10">
    <name type="scientific">Suillus subaureus</name>
    <dbReference type="NCBI Taxonomy" id="48587"/>
    <lineage>
        <taxon>Eukaryota</taxon>
        <taxon>Fungi</taxon>
        <taxon>Dikarya</taxon>
        <taxon>Basidiomycota</taxon>
        <taxon>Agaricomycotina</taxon>
        <taxon>Agaricomycetes</taxon>
        <taxon>Agaricomycetidae</taxon>
        <taxon>Boletales</taxon>
        <taxon>Suillineae</taxon>
        <taxon>Suillaceae</taxon>
        <taxon>Suillus</taxon>
    </lineage>
</organism>
<dbReference type="PRINTS" id="PR00727">
    <property type="entry name" value="LEADERPTASE"/>
</dbReference>
<protein>
    <submittedName>
        <fullName evidence="9">Peptidase S24/S26A/S26B/S26C</fullName>
    </submittedName>
</protein>
<dbReference type="InterPro" id="IPR019533">
    <property type="entry name" value="Peptidase_S26"/>
</dbReference>
<dbReference type="PROSITE" id="PS00761">
    <property type="entry name" value="SPASE_I_3"/>
    <property type="match status" value="1"/>
</dbReference>
<evidence type="ECO:0000259" key="8">
    <source>
        <dbReference type="Pfam" id="PF10502"/>
    </source>
</evidence>
<keyword evidence="4" id="KW-0496">Mitochondrion</keyword>
<evidence type="ECO:0000313" key="9">
    <source>
        <dbReference type="EMBL" id="KAG1826159.1"/>
    </source>
</evidence>
<dbReference type="GO" id="GO:0006627">
    <property type="term" value="P:protein processing involved in protein targeting to mitochondrion"/>
    <property type="evidence" value="ECO:0007669"/>
    <property type="project" value="TreeGrafter"/>
</dbReference>
<dbReference type="CDD" id="cd06530">
    <property type="entry name" value="S26_SPase_I"/>
    <property type="match status" value="1"/>
</dbReference>
<comment type="similarity">
    <text evidence="6">Belongs to the peptidase S26 family. IMP1 subfamily.</text>
</comment>
<reference evidence="9" key="1">
    <citation type="journal article" date="2020" name="New Phytol.">
        <title>Comparative genomics reveals dynamic genome evolution in host specialist ectomycorrhizal fungi.</title>
        <authorList>
            <person name="Lofgren L.A."/>
            <person name="Nguyen N.H."/>
            <person name="Vilgalys R."/>
            <person name="Ruytinx J."/>
            <person name="Liao H.L."/>
            <person name="Branco S."/>
            <person name="Kuo A."/>
            <person name="LaButti K."/>
            <person name="Lipzen A."/>
            <person name="Andreopoulos W."/>
            <person name="Pangilinan J."/>
            <person name="Riley R."/>
            <person name="Hundley H."/>
            <person name="Na H."/>
            <person name="Barry K."/>
            <person name="Grigoriev I.V."/>
            <person name="Stajich J.E."/>
            <person name="Kennedy P.G."/>
        </authorList>
    </citation>
    <scope>NUCLEOTIDE SEQUENCE</scope>
    <source>
        <strain evidence="9">MN1</strain>
    </source>
</reference>
<keyword evidence="10" id="KW-1185">Reference proteome</keyword>
<dbReference type="GO" id="GO:0004252">
    <property type="term" value="F:serine-type endopeptidase activity"/>
    <property type="evidence" value="ECO:0007669"/>
    <property type="project" value="InterPro"/>
</dbReference>
<evidence type="ECO:0000313" key="10">
    <source>
        <dbReference type="Proteomes" id="UP000807769"/>
    </source>
</evidence>
<dbReference type="GO" id="GO:0006465">
    <property type="term" value="P:signal peptide processing"/>
    <property type="evidence" value="ECO:0007669"/>
    <property type="project" value="InterPro"/>
</dbReference>
<dbReference type="Proteomes" id="UP000807769">
    <property type="component" value="Unassembled WGS sequence"/>
</dbReference>
<dbReference type="InterPro" id="IPR019758">
    <property type="entry name" value="Pept_S26A_signal_pept_1_CS"/>
</dbReference>
<feature type="domain" description="Peptidase S26" evidence="8">
    <location>
        <begin position="132"/>
        <end position="174"/>
    </location>
</feature>
<evidence type="ECO:0000256" key="7">
    <source>
        <dbReference type="PIRSR" id="PIRSR600223-1"/>
    </source>
</evidence>
<dbReference type="GeneID" id="64633257"/>
<dbReference type="GO" id="GO:0042720">
    <property type="term" value="C:mitochondrial inner membrane peptidase complex"/>
    <property type="evidence" value="ECO:0007669"/>
    <property type="project" value="TreeGrafter"/>
</dbReference>
<evidence type="ECO:0000256" key="5">
    <source>
        <dbReference type="ARBA" id="ARBA00023136"/>
    </source>
</evidence>
<dbReference type="SUPFAM" id="SSF51306">
    <property type="entry name" value="LexA/Signal peptidase"/>
    <property type="match status" value="1"/>
</dbReference>